<feature type="compositionally biased region" description="Low complexity" evidence="4">
    <location>
        <begin position="296"/>
        <end position="313"/>
    </location>
</feature>
<dbReference type="Gene3D" id="3.90.70.10">
    <property type="entry name" value="Cysteine proteinases"/>
    <property type="match status" value="1"/>
</dbReference>
<dbReference type="AlphaFoldDB" id="A0A0G4GEQ1"/>
<feature type="compositionally biased region" description="Low complexity" evidence="4">
    <location>
        <begin position="209"/>
        <end position="222"/>
    </location>
</feature>
<keyword evidence="5" id="KW-0732">Signal</keyword>
<accession>A0A0G4GEQ1</accession>
<feature type="region of interest" description="Disordered" evidence="4">
    <location>
        <begin position="587"/>
        <end position="634"/>
    </location>
</feature>
<dbReference type="Pfam" id="PF00112">
    <property type="entry name" value="Peptidase_C1"/>
    <property type="match status" value="1"/>
</dbReference>
<sequence length="1164" mass="127181">MRRCLLVAAAALARGAGGDQTAEEVCPTKKQALDIAKSYLSFKWPELGCFGAFVPESDLAHMKLAAENDVCAVYLERPSGELKLLLDVEQTTFEQQVSAFQKSDDGKNWVPLDHKFCQLSSFVGAIPMAEGVRKELVDYLVTSINEKRKECDAPSVSFDATIGAINPVHYVVMGGVAKEFILLVKEGEFHGNGTALKTNEKWWGSVLGSSPSTAPAAPSPASVGPGRRLLRRARRALQDEDPGVDEVVDLDADAPTSPPVESFGGTDTTPTPESTPAPEAEAEETVPAEEPEEATTPEPTELTTIPSEETATEAAKDEKLAERIAEDFPVGTVSPAVEEARQKIAAANEEQKAMTADLASLREDRDAKKKEIEEYTAQETAEKKAGDLSKDTVEARMQAEIEFEEIVLSILNKQLAIAKSQETEEAAGIAEAEGLGDEGMIEEAKKEAELAKKNRVQAALEVQRQEVTLDNKKDALEAFKTGRERAATSTIPSPEDEEEVALEAKDKAKAEAAVEFEKALLAREPRLPLVTYPSRFVEVLPPAPEGFIPIRVYGKLEMKTDSDGSISYHFSFLKTIPPVCKIGGDYGPAPEELEPVPEEGETEGPIEEETPEEAEMREEGKGAGETQSAADKLKDARRERLRAAIDGATSSEDEQNARKALEDLKSKLAIAEQDLTNAERLGSSAATKKATDRLIKIKLEEAEQRFEREKLLAETLSSLQRMHEADRDIAEVYGDPEKRSRYAAQAAEVAEQITTLKEQMLATKKEVEDAKAKSSSQSSEAKAKQTAAVEEISDEAVGRRLVASGDALDSFHLLDLDTQRSISDHSERFAETVLKRRNLKAFPDEYDFRTSGPAACQRYPRQQGDCGAGWAFAALGSFEKQMCFLTGGEKSADFSRQRVLECARESAGCAGGSAFSAFNAIDISGVCSETCYKYHAGDTQRPEANPLGDQFCLEPKNFHCEMVGARPPSREETAEGWKVPMSLYKRSPVTNVVSGEKAIQAAILTYGAVYATMEVFYDFFQYTGGVYTRKTNRRAGNHAVQLIGWGRDAETDEKYWIGENSFGPFWGENSKMEACSKEACGGTWCSHSFKYSPGGEVFNPFEDEACGYFRIRRGTNETSIEGFAAHSFVEGIFPRGAFDESEEAAESMDDSEADTGELEDLETS</sequence>
<evidence type="ECO:0000256" key="1">
    <source>
        <dbReference type="ARBA" id="ARBA00008455"/>
    </source>
</evidence>
<organism evidence="7">
    <name type="scientific">Chromera velia CCMP2878</name>
    <dbReference type="NCBI Taxonomy" id="1169474"/>
    <lineage>
        <taxon>Eukaryota</taxon>
        <taxon>Sar</taxon>
        <taxon>Alveolata</taxon>
        <taxon>Colpodellida</taxon>
        <taxon>Chromeraceae</taxon>
        <taxon>Chromera</taxon>
    </lineage>
</organism>
<dbReference type="InterPro" id="IPR025660">
    <property type="entry name" value="Pept_his_AS"/>
</dbReference>
<feature type="coiled-coil region" evidence="3">
    <location>
        <begin position="654"/>
        <end position="719"/>
    </location>
</feature>
<dbReference type="SMART" id="SM00645">
    <property type="entry name" value="Pept_C1"/>
    <property type="match status" value="1"/>
</dbReference>
<evidence type="ECO:0000256" key="5">
    <source>
        <dbReference type="SAM" id="SignalP"/>
    </source>
</evidence>
<dbReference type="GO" id="GO:0008234">
    <property type="term" value="F:cysteine-type peptidase activity"/>
    <property type="evidence" value="ECO:0007669"/>
    <property type="project" value="InterPro"/>
</dbReference>
<dbReference type="InterPro" id="IPR013128">
    <property type="entry name" value="Peptidase_C1A"/>
</dbReference>
<feature type="chain" id="PRO_5005189908" description="Peptidase C1A papain C-terminal domain-containing protein" evidence="5">
    <location>
        <begin position="19"/>
        <end position="1164"/>
    </location>
</feature>
<dbReference type="SUPFAM" id="SSF54001">
    <property type="entry name" value="Cysteine proteinases"/>
    <property type="match status" value="1"/>
</dbReference>
<feature type="region of interest" description="Disordered" evidence="4">
    <location>
        <begin position="767"/>
        <end position="787"/>
    </location>
</feature>
<dbReference type="InterPro" id="IPR000668">
    <property type="entry name" value="Peptidase_C1A_C"/>
</dbReference>
<feature type="compositionally biased region" description="Acidic residues" evidence="4">
    <location>
        <begin position="280"/>
        <end position="295"/>
    </location>
</feature>
<protein>
    <recommendedName>
        <fullName evidence="6">Peptidase C1A papain C-terminal domain-containing protein</fullName>
    </recommendedName>
</protein>
<evidence type="ECO:0000256" key="2">
    <source>
        <dbReference type="ARBA" id="ARBA00023145"/>
    </source>
</evidence>
<feature type="domain" description="Peptidase C1A papain C-terminal" evidence="6">
    <location>
        <begin position="842"/>
        <end position="1083"/>
    </location>
</feature>
<feature type="compositionally biased region" description="Acidic residues" evidence="4">
    <location>
        <begin position="591"/>
        <end position="616"/>
    </location>
</feature>
<feature type="signal peptide" evidence="5">
    <location>
        <begin position="1"/>
        <end position="18"/>
    </location>
</feature>
<dbReference type="GO" id="GO:0006508">
    <property type="term" value="P:proteolysis"/>
    <property type="evidence" value="ECO:0007669"/>
    <property type="project" value="InterPro"/>
</dbReference>
<evidence type="ECO:0000256" key="4">
    <source>
        <dbReference type="SAM" id="MobiDB-lite"/>
    </source>
</evidence>
<reference evidence="7" key="1">
    <citation type="submission" date="2014-11" db="EMBL/GenBank/DDBJ databases">
        <authorList>
            <person name="Otto D Thomas"/>
            <person name="Naeem Raeece"/>
        </authorList>
    </citation>
    <scope>NUCLEOTIDE SEQUENCE</scope>
</reference>
<feature type="compositionally biased region" description="Low complexity" evidence="4">
    <location>
        <begin position="773"/>
        <end position="787"/>
    </location>
</feature>
<feature type="region of interest" description="Disordered" evidence="4">
    <location>
        <begin position="1139"/>
        <end position="1164"/>
    </location>
</feature>
<feature type="coiled-coil region" evidence="3">
    <location>
        <begin position="337"/>
        <end position="378"/>
    </location>
</feature>
<feature type="compositionally biased region" description="Acidic residues" evidence="4">
    <location>
        <begin position="239"/>
        <end position="252"/>
    </location>
</feature>
<comment type="similarity">
    <text evidence="1">Belongs to the peptidase C1 family.</text>
</comment>
<gene>
    <name evidence="7" type="ORF">Cvel_21539</name>
</gene>
<name>A0A0G4GEQ1_9ALVE</name>
<feature type="compositionally biased region" description="Low complexity" evidence="4">
    <location>
        <begin position="268"/>
        <end position="279"/>
    </location>
</feature>
<feature type="region of interest" description="Disordered" evidence="4">
    <location>
        <begin position="207"/>
        <end position="327"/>
    </location>
</feature>
<dbReference type="PANTHER" id="PTHR12411">
    <property type="entry name" value="CYSTEINE PROTEASE FAMILY C1-RELATED"/>
    <property type="match status" value="1"/>
</dbReference>
<feature type="compositionally biased region" description="Basic and acidic residues" evidence="4">
    <location>
        <begin position="314"/>
        <end position="326"/>
    </location>
</feature>
<keyword evidence="2" id="KW-0865">Zymogen</keyword>
<evidence type="ECO:0000259" key="6">
    <source>
        <dbReference type="SMART" id="SM00645"/>
    </source>
</evidence>
<dbReference type="InterPro" id="IPR038765">
    <property type="entry name" value="Papain-like_cys_pep_sf"/>
</dbReference>
<evidence type="ECO:0000313" key="7">
    <source>
        <dbReference type="EMBL" id="CEM27884.1"/>
    </source>
</evidence>
<dbReference type="VEuPathDB" id="CryptoDB:Cvel_21539"/>
<keyword evidence="3" id="KW-0175">Coiled coil</keyword>
<dbReference type="EMBL" id="CDMZ01001138">
    <property type="protein sequence ID" value="CEM27884.1"/>
    <property type="molecule type" value="Genomic_DNA"/>
</dbReference>
<evidence type="ECO:0000256" key="3">
    <source>
        <dbReference type="SAM" id="Coils"/>
    </source>
</evidence>
<proteinExistence type="inferred from homology"/>
<dbReference type="PROSITE" id="PS00639">
    <property type="entry name" value="THIOL_PROTEASE_HIS"/>
    <property type="match status" value="1"/>
</dbReference>